<dbReference type="EMBL" id="CP025682">
    <property type="protein sequence ID" value="AUN96088.1"/>
    <property type="molecule type" value="Genomic_DNA"/>
</dbReference>
<dbReference type="RefSeq" id="WP_102248132.1">
    <property type="nucleotide sequence ID" value="NZ_CP025682.1"/>
</dbReference>
<keyword evidence="1" id="KW-0812">Transmembrane</keyword>
<sequence length="143" mass="15942">MTAYFGLFLSALVAATMLPLQSEVVLAGLLALGEQPVWALIAAATAGNVLGSVINWLLGRYIEHFRHRRWFPVPESQLDRFQRMYHRWGRWSLLLSWAPFVGDPLTVIAGVLREPLWSFTLIVLVAKLGRYLVVAGITLGILG</sequence>
<organism evidence="3 4">
    <name type="scientific">Pseudazoarcus pumilus</name>
    <dbReference type="NCBI Taxonomy" id="2067960"/>
    <lineage>
        <taxon>Bacteria</taxon>
        <taxon>Pseudomonadati</taxon>
        <taxon>Pseudomonadota</taxon>
        <taxon>Betaproteobacteria</taxon>
        <taxon>Rhodocyclales</taxon>
        <taxon>Zoogloeaceae</taxon>
        <taxon>Pseudazoarcus</taxon>
    </lineage>
</organism>
<feature type="transmembrane region" description="Helical" evidence="1">
    <location>
        <begin position="37"/>
        <end position="58"/>
    </location>
</feature>
<protein>
    <recommendedName>
        <fullName evidence="2">VTT domain-containing protein</fullName>
    </recommendedName>
</protein>
<dbReference type="InterPro" id="IPR032816">
    <property type="entry name" value="VTT_dom"/>
</dbReference>
<gene>
    <name evidence="3" type="ORF">C0099_14755</name>
</gene>
<dbReference type="Proteomes" id="UP000242205">
    <property type="component" value="Chromosome"/>
</dbReference>
<dbReference type="KEGG" id="atw:C0099_14755"/>
<keyword evidence="1" id="KW-0472">Membrane</keyword>
<keyword evidence="4" id="KW-1185">Reference proteome</keyword>
<accession>A0A2I6S9Z8</accession>
<dbReference type="PANTHER" id="PTHR42709">
    <property type="entry name" value="ALKALINE PHOSPHATASE LIKE PROTEIN"/>
    <property type="match status" value="1"/>
</dbReference>
<evidence type="ECO:0000256" key="1">
    <source>
        <dbReference type="SAM" id="Phobius"/>
    </source>
</evidence>
<feature type="domain" description="VTT" evidence="2">
    <location>
        <begin position="24"/>
        <end position="137"/>
    </location>
</feature>
<keyword evidence="1" id="KW-1133">Transmembrane helix</keyword>
<name>A0A2I6S9Z8_9RHOO</name>
<dbReference type="AlphaFoldDB" id="A0A2I6S9Z8"/>
<evidence type="ECO:0000313" key="4">
    <source>
        <dbReference type="Proteomes" id="UP000242205"/>
    </source>
</evidence>
<proteinExistence type="predicted"/>
<evidence type="ECO:0000259" key="2">
    <source>
        <dbReference type="Pfam" id="PF09335"/>
    </source>
</evidence>
<dbReference type="OrthoDB" id="9813426at2"/>
<reference evidence="3 4" key="1">
    <citation type="submission" date="2018-01" db="EMBL/GenBank/DDBJ databases">
        <authorList>
            <person name="Fu G.-Y."/>
        </authorList>
    </citation>
    <scope>NUCLEOTIDE SEQUENCE [LARGE SCALE GENOMIC DNA]</scope>
    <source>
        <strain evidence="3 4">SY39</strain>
    </source>
</reference>
<feature type="transmembrane region" description="Helical" evidence="1">
    <location>
        <begin position="118"/>
        <end position="142"/>
    </location>
</feature>
<dbReference type="InterPro" id="IPR051311">
    <property type="entry name" value="DedA_domain"/>
</dbReference>
<feature type="transmembrane region" description="Helical" evidence="1">
    <location>
        <begin position="91"/>
        <end position="112"/>
    </location>
</feature>
<dbReference type="Pfam" id="PF09335">
    <property type="entry name" value="VTT_dom"/>
    <property type="match status" value="1"/>
</dbReference>
<evidence type="ECO:0000313" key="3">
    <source>
        <dbReference type="EMBL" id="AUN96088.1"/>
    </source>
</evidence>
<dbReference type="PANTHER" id="PTHR42709:SF4">
    <property type="entry name" value="INNER MEMBRANE PROTEIN YQAA"/>
    <property type="match status" value="1"/>
</dbReference>